<sequence>METQGTIGIKATLDISEMQRNVQKYVQNIDMMQDHTDTASQSVARSFSQMKAAGMAFLSIDMAKRLASEMVSVYGTFQQLEIKFTSMLQSGEKAQKLMSELVNFAATTPFDLKGVSQSATQLVAYGTASEDVINKLTRLGNIAAGLSQPIGDLVYLYGTSMTQGKLMTQDLNQFAGRGVPIFSELAKVMGVNKDEIKDLAAEGKIGFDKLEQVVDNLTNKGGMFFNLMQEQSKSVSGKISNIGDNLDMMFNEIGQESDGVINAALDGTAYLIEHYQEVGAALAALVALYGVQKAAIIGVAAVQNTVTGIKYTAEIAELSKLIPAKEKSANADLEQAVASGRLTQAKAELIASMRVEAAANVESLRLKALQAKAQYEEAVNTAGLAAANLEAAELEVAAANMKYNSALRTGNARSIENAETQLAIAESNRYSASKQLEAARTNVTTAYTNSSTASKVAETAATQLNTVSQNVNTRSTNFLAVAKTRLATASKALGLSMLTNPYVLAAAAIVGLSYGIYKLITYQTDAEKAQVKLNKRIQEFNSETNAEQAEIDRLFGKLDKAKKGTEDYDDAKKSILDKYGEYLKGLGDEKNALDDVARAYGAVSAAAKQAALDRAIADSHSTAQKDWADKQGELTGDLEKAIRDSDKFRNKKGSEREIAAIMQMIKNDLKSGGGLSSETQKIVDTLTKEFTTSTTIAPGISTEETRVGNDVQIYIDRMIANNKLLENTYKDIHDKLGYDTNEYINLTAEQIAKDIAMYEAALERFNKSGKKQVAIRHDGSVSNLMGEGEMLNNIRLLKEAQKNPKDEIKEPNVTKEIGEAIKKVADLKQEIEDLRSGKGKADVGKTIKSTIEDKAKELKEAESALATLTGDDKQTIGAKKKKKEEENKLKVEKAERQRLIDEQNQQDIEKAVQAELELSQAKIDAMDEGFKKQQEQIQLNYRKAKADNDRRTRQYIKDQQDIERKEWEKEHPKYKEEGIVFVPKTKTKEDLSQKKQDTLNEYDKVAVETREKAEATLSKALLEQYQNYTDERLAIEKKFNDDIEALRIQREKFQKEGKTEKVQQTDRSIAQATKMKGESLMGFDYEQLKKSPDYIRAFENLKETSTETLNSLLTQFENAKSAAAQVLSPDQLREYTSTIQSIMDELDSRNPFQSLSDKKKELAEAEEELANAQIELENARTKAEAVKGGSKIENGISSSKYNPATGKIESTKAYLSEAQALDLVKKKTEKYNAAKDKVVKKDNQVKKAEKEVRTQISELADTIDELGKSIGGPAGEIISLIGSIGSFTMTAMAGVEAAADTSANAISTVEKASVILAIIGAAVQIAMKIFDMFGKDDTTEKYEKAKEAYESYINILDRVIEKQLELAETLTGDTANAVYEAAIANIKLQSENAKVLGRQYLNSGASGKSHSKGYDEVDDMSGEGWKQAAKALGMSVNEFKNKMGGRMTGLFDLTDEQLLKLQSDAGIFWSQLDSDTQKFADQIANGVGKVAEVLEQQIVDTTLIDYASLRSDFQDLLIDMDADSADFADSFEEYMKNAILNSMLKEEYMDRLMDWREKLNNAMKNGTIEDEYDNLKTEGQQIADEMKAKRDAMAEMYGWTTDEDSEREASKKGFASMSQDSADELNGRFTMANVLIADIKTELQLHTLIFQGITSGIGDIKTISTSINENVKIIKDNMNTIVGHLSNIDTNTARLEGIEKDMKLMKTGIEKINDKGIKLVR</sequence>
<feature type="coiled-coil region" evidence="1">
    <location>
        <begin position="817"/>
        <end position="902"/>
    </location>
</feature>
<dbReference type="EMBL" id="VWFC01000001">
    <property type="protein sequence ID" value="KAB1331226.1"/>
    <property type="molecule type" value="Genomic_DNA"/>
</dbReference>
<feature type="domain" description="Tape measure protein N-terminal" evidence="2">
    <location>
        <begin position="69"/>
        <end position="254"/>
    </location>
</feature>
<dbReference type="Proteomes" id="UP000375690">
    <property type="component" value="Unassembled WGS sequence"/>
</dbReference>
<dbReference type="InterPro" id="IPR013491">
    <property type="entry name" value="Tape_meas_N"/>
</dbReference>
<feature type="coiled-coil region" evidence="1">
    <location>
        <begin position="957"/>
        <end position="1008"/>
    </location>
</feature>
<keyword evidence="1" id="KW-0175">Coiled coil</keyword>
<feature type="coiled-coil region" evidence="1">
    <location>
        <begin position="361"/>
        <end position="435"/>
    </location>
</feature>
<dbReference type="RefSeq" id="WP_272196102.1">
    <property type="nucleotide sequence ID" value="NZ_JAQNWP010000001.1"/>
</dbReference>
<name>A0A6A1XPZ3_BACOV</name>
<evidence type="ECO:0000259" key="2">
    <source>
        <dbReference type="Pfam" id="PF20155"/>
    </source>
</evidence>
<feature type="coiled-coil region" evidence="1">
    <location>
        <begin position="1152"/>
        <end position="1189"/>
    </location>
</feature>
<accession>A0A6A1XPZ3</accession>
<organism evidence="3 4">
    <name type="scientific">Bacteroides ovatus</name>
    <dbReference type="NCBI Taxonomy" id="28116"/>
    <lineage>
        <taxon>Bacteria</taxon>
        <taxon>Pseudomonadati</taxon>
        <taxon>Bacteroidota</taxon>
        <taxon>Bacteroidia</taxon>
        <taxon>Bacteroidales</taxon>
        <taxon>Bacteroidaceae</taxon>
        <taxon>Bacteroides</taxon>
    </lineage>
</organism>
<evidence type="ECO:0000313" key="3">
    <source>
        <dbReference type="EMBL" id="KAB1331226.1"/>
    </source>
</evidence>
<dbReference type="Pfam" id="PF20155">
    <property type="entry name" value="TMP_3"/>
    <property type="match status" value="1"/>
</dbReference>
<dbReference type="NCBIfam" id="TIGR02675">
    <property type="entry name" value="tape_meas_nterm"/>
    <property type="match status" value="1"/>
</dbReference>
<feature type="coiled-coil region" evidence="1">
    <location>
        <begin position="1231"/>
        <end position="1265"/>
    </location>
</feature>
<evidence type="ECO:0000256" key="1">
    <source>
        <dbReference type="SAM" id="Coils"/>
    </source>
</evidence>
<reference evidence="3 4" key="1">
    <citation type="journal article" date="2019" name="Nat. Med.">
        <title>A library of human gut bacterial isolates paired with longitudinal multiomics data enables mechanistic microbiome research.</title>
        <authorList>
            <person name="Poyet M."/>
            <person name="Groussin M."/>
            <person name="Gibbons S.M."/>
            <person name="Avila-Pacheco J."/>
            <person name="Jiang X."/>
            <person name="Kearney S.M."/>
            <person name="Perrotta A.R."/>
            <person name="Berdy B."/>
            <person name="Zhao S."/>
            <person name="Lieberman T.D."/>
            <person name="Swanson P.K."/>
            <person name="Smith M."/>
            <person name="Roesemann S."/>
            <person name="Alexander J.E."/>
            <person name="Rich S.A."/>
            <person name="Livny J."/>
            <person name="Vlamakis H."/>
            <person name="Clish C."/>
            <person name="Bullock K."/>
            <person name="Deik A."/>
            <person name="Scott J."/>
            <person name="Pierce K.A."/>
            <person name="Xavier R.J."/>
            <person name="Alm E.J."/>
        </authorList>
    </citation>
    <scope>NUCLEOTIDE SEQUENCE [LARGE SCALE GENOMIC DNA]</scope>
    <source>
        <strain evidence="3 4">BIOML-A2</strain>
    </source>
</reference>
<gene>
    <name evidence="3" type="ORF">F3B53_00205</name>
</gene>
<comment type="caution">
    <text evidence="3">The sequence shown here is derived from an EMBL/GenBank/DDBJ whole genome shotgun (WGS) entry which is preliminary data.</text>
</comment>
<protein>
    <submittedName>
        <fullName evidence="3">Tape measure protein</fullName>
    </submittedName>
</protein>
<evidence type="ECO:0000313" key="4">
    <source>
        <dbReference type="Proteomes" id="UP000375690"/>
    </source>
</evidence>
<proteinExistence type="predicted"/>